<feature type="domain" description="Chitin-binding type-2" evidence="7">
    <location>
        <begin position="25"/>
        <end position="80"/>
    </location>
</feature>
<keyword evidence="5" id="KW-0325">Glycoprotein</keyword>
<name>A0ABM0ZWU9_APLCA</name>
<dbReference type="Gene3D" id="2.170.140.10">
    <property type="entry name" value="Chitin binding domain"/>
    <property type="match status" value="1"/>
</dbReference>
<dbReference type="PANTHER" id="PTHR23301:SF0">
    <property type="entry name" value="CHITIN-BINDING TYPE-2 DOMAIN-CONTAINING PROTEIN-RELATED"/>
    <property type="match status" value="1"/>
</dbReference>
<keyword evidence="8" id="KW-1185">Reference proteome</keyword>
<dbReference type="InterPro" id="IPR002557">
    <property type="entry name" value="Chitin-bd_dom"/>
</dbReference>
<organism evidence="8 9">
    <name type="scientific">Aplysia californica</name>
    <name type="common">California sea hare</name>
    <dbReference type="NCBI Taxonomy" id="6500"/>
    <lineage>
        <taxon>Eukaryota</taxon>
        <taxon>Metazoa</taxon>
        <taxon>Spiralia</taxon>
        <taxon>Lophotrochozoa</taxon>
        <taxon>Mollusca</taxon>
        <taxon>Gastropoda</taxon>
        <taxon>Heterobranchia</taxon>
        <taxon>Euthyneura</taxon>
        <taxon>Tectipleura</taxon>
        <taxon>Aplysiida</taxon>
        <taxon>Aplysioidea</taxon>
        <taxon>Aplysiidae</taxon>
        <taxon>Aplysia</taxon>
    </lineage>
</organism>
<evidence type="ECO:0000256" key="3">
    <source>
        <dbReference type="ARBA" id="ARBA00022737"/>
    </source>
</evidence>
<evidence type="ECO:0000259" key="7">
    <source>
        <dbReference type="PROSITE" id="PS50940"/>
    </source>
</evidence>
<evidence type="ECO:0000256" key="2">
    <source>
        <dbReference type="ARBA" id="ARBA00022729"/>
    </source>
</evidence>
<dbReference type="PANTHER" id="PTHR23301">
    <property type="entry name" value="CHITIN BINDING PERITROPHIN-A"/>
    <property type="match status" value="1"/>
</dbReference>
<dbReference type="InterPro" id="IPR036508">
    <property type="entry name" value="Chitin-bd_dom_sf"/>
</dbReference>
<evidence type="ECO:0000313" key="9">
    <source>
        <dbReference type="RefSeq" id="XP_012936149.1"/>
    </source>
</evidence>
<keyword evidence="1" id="KW-0147">Chitin-binding</keyword>
<keyword evidence="2" id="KW-0732">Signal</keyword>
<dbReference type="Pfam" id="PF01607">
    <property type="entry name" value="CBM_14"/>
    <property type="match status" value="1"/>
</dbReference>
<dbReference type="PROSITE" id="PS50940">
    <property type="entry name" value="CHIT_BIND_II"/>
    <property type="match status" value="1"/>
</dbReference>
<feature type="region of interest" description="Disordered" evidence="6">
    <location>
        <begin position="340"/>
        <end position="359"/>
    </location>
</feature>
<evidence type="ECO:0000256" key="1">
    <source>
        <dbReference type="ARBA" id="ARBA00022669"/>
    </source>
</evidence>
<proteinExistence type="predicted"/>
<evidence type="ECO:0000256" key="6">
    <source>
        <dbReference type="SAM" id="MobiDB-lite"/>
    </source>
</evidence>
<reference evidence="9" key="1">
    <citation type="submission" date="2025-08" db="UniProtKB">
        <authorList>
            <consortium name="RefSeq"/>
        </authorList>
    </citation>
    <scope>IDENTIFICATION</scope>
</reference>
<dbReference type="Proteomes" id="UP000694888">
    <property type="component" value="Unplaced"/>
</dbReference>
<accession>A0ABM0ZWU9</accession>
<feature type="compositionally biased region" description="Low complexity" evidence="6">
    <location>
        <begin position="160"/>
        <end position="170"/>
    </location>
</feature>
<evidence type="ECO:0000313" key="8">
    <source>
        <dbReference type="Proteomes" id="UP000694888"/>
    </source>
</evidence>
<dbReference type="InterPro" id="IPR051940">
    <property type="entry name" value="Chitin_bind-dev_reg"/>
</dbReference>
<sequence length="359" mass="43089">MHKIVFLSSYLFPGLTAYFGLSLATFTCPTLFNFYPDANDCTKFYRCSWGKGYLFNCPAGTRWSQTLLTCDHSYNVPCDKKPVVKVTYDPHYGVVKEPVPEAQVPDFSVDYDSDNKYGHDDKVHTGHYATGNYDYGNGHYKQPEHKPVYWGKQEYYPSQSQYPSTPSYHQVQYPSKPVYRPTPVYHHEQPEYQQPEYQQPEYHQPEYHQPEYHQPEYHQPEYHQPEYHQPEYQQPEYHQPEYQQPEYQQPEYHQPEYQQPEYQQPEYQHYGSSEKYYKGEAKAEQDRYYYYNSGEKVQHRPYNNYDSQKRYEEPVSGVQVTTVYKPVYRPANSYYQYLKPSHVPNTEETKEGSYQRWGH</sequence>
<gene>
    <name evidence="9" type="primary">LOC101850791</name>
</gene>
<dbReference type="RefSeq" id="XP_012936149.1">
    <property type="nucleotide sequence ID" value="XM_013080695.1"/>
</dbReference>
<feature type="region of interest" description="Disordered" evidence="6">
    <location>
        <begin position="160"/>
        <end position="183"/>
    </location>
</feature>
<keyword evidence="4" id="KW-1015">Disulfide bond</keyword>
<dbReference type="GeneID" id="101850791"/>
<keyword evidence="3" id="KW-0677">Repeat</keyword>
<protein>
    <submittedName>
        <fullName evidence="9">Early nodulin-75</fullName>
    </submittedName>
</protein>
<dbReference type="SUPFAM" id="SSF57625">
    <property type="entry name" value="Invertebrate chitin-binding proteins"/>
    <property type="match status" value="1"/>
</dbReference>
<evidence type="ECO:0000256" key="5">
    <source>
        <dbReference type="ARBA" id="ARBA00023180"/>
    </source>
</evidence>
<dbReference type="SMART" id="SM00494">
    <property type="entry name" value="ChtBD2"/>
    <property type="match status" value="1"/>
</dbReference>
<evidence type="ECO:0000256" key="4">
    <source>
        <dbReference type="ARBA" id="ARBA00023157"/>
    </source>
</evidence>